<keyword evidence="4" id="KW-1185">Reference proteome</keyword>
<proteinExistence type="predicted"/>
<dbReference type="PIRSF" id="PIRSF029543">
    <property type="entry name" value="UCP029543"/>
    <property type="match status" value="1"/>
</dbReference>
<protein>
    <recommendedName>
        <fullName evidence="5">PA2779 family protein</fullName>
    </recommendedName>
</protein>
<keyword evidence="1" id="KW-0472">Membrane</keyword>
<keyword evidence="1" id="KW-1133">Transmembrane helix</keyword>
<name>A0A1C7AFN1_9GAMM</name>
<gene>
    <name evidence="3" type="ORF">SVA_3634</name>
</gene>
<evidence type="ECO:0000313" key="3">
    <source>
        <dbReference type="EMBL" id="BAU50170.1"/>
    </source>
</evidence>
<accession>A0A1C7AFN1</accession>
<feature type="transmembrane region" description="Helical" evidence="1">
    <location>
        <begin position="103"/>
        <end position="129"/>
    </location>
</feature>
<dbReference type="AlphaFoldDB" id="A0A1C7AFN1"/>
<evidence type="ECO:0000256" key="1">
    <source>
        <dbReference type="SAM" id="Phobius"/>
    </source>
</evidence>
<dbReference type="Proteomes" id="UP000218899">
    <property type="component" value="Chromosome"/>
</dbReference>
<dbReference type="Pfam" id="PF20332">
    <property type="entry name" value="DUF6627"/>
    <property type="match status" value="1"/>
</dbReference>
<organism evidence="3 4">
    <name type="scientific">Sulfurifustis variabilis</name>
    <dbReference type="NCBI Taxonomy" id="1675686"/>
    <lineage>
        <taxon>Bacteria</taxon>
        <taxon>Pseudomonadati</taxon>
        <taxon>Pseudomonadota</taxon>
        <taxon>Gammaproteobacteria</taxon>
        <taxon>Acidiferrobacterales</taxon>
        <taxon>Acidiferrobacteraceae</taxon>
        <taxon>Sulfurifustis</taxon>
    </lineage>
</organism>
<feature type="signal peptide" evidence="2">
    <location>
        <begin position="1"/>
        <end position="31"/>
    </location>
</feature>
<reference evidence="3 4" key="1">
    <citation type="submission" date="2015-08" db="EMBL/GenBank/DDBJ databases">
        <title>Complete genome sequence of Sulfurifustis variabilis.</title>
        <authorList>
            <person name="Miura A."/>
            <person name="Kojima H."/>
            <person name="Fukui M."/>
        </authorList>
    </citation>
    <scope>NUCLEOTIDE SEQUENCE [LARGE SCALE GENOMIC DNA]</scope>
    <source>
        <strain evidence="4">skN76</strain>
    </source>
</reference>
<evidence type="ECO:0008006" key="5">
    <source>
        <dbReference type="Google" id="ProtNLM"/>
    </source>
</evidence>
<dbReference type="InterPro" id="IPR046735">
    <property type="entry name" value="PA2779-like"/>
</dbReference>
<dbReference type="KEGG" id="sva:SVA_3634"/>
<dbReference type="OrthoDB" id="7651521at2"/>
<evidence type="ECO:0000313" key="4">
    <source>
        <dbReference type="Proteomes" id="UP000218899"/>
    </source>
</evidence>
<sequence length="135" mass="14430">MDTLRRLSRPLSHLVVLGLLALSVHVPAAQAAIVTTDAIVSAQQADEDRARVKGLLDREDVKRRLAAAGVNPTDVAARVDALSDTEVHALAGKMDELPAGGDALGVLVFVFVVLLITDILGFTDIFPFVKKPVRR</sequence>
<dbReference type="EMBL" id="AP014936">
    <property type="protein sequence ID" value="BAU50170.1"/>
    <property type="molecule type" value="Genomic_DNA"/>
</dbReference>
<keyword evidence="1" id="KW-0812">Transmembrane</keyword>
<keyword evidence="2" id="KW-0732">Signal</keyword>
<feature type="chain" id="PRO_5008752376" description="PA2779 family protein" evidence="2">
    <location>
        <begin position="32"/>
        <end position="135"/>
    </location>
</feature>
<evidence type="ECO:0000256" key="2">
    <source>
        <dbReference type="SAM" id="SignalP"/>
    </source>
</evidence>
<dbReference type="InterPro" id="IPR016924">
    <property type="entry name" value="UCP029543"/>
</dbReference>
<dbReference type="NCBIfam" id="NF033919">
    <property type="entry name" value="PA2779_fam"/>
    <property type="match status" value="1"/>
</dbReference>